<evidence type="ECO:0000259" key="2">
    <source>
        <dbReference type="Pfam" id="PF20250"/>
    </source>
</evidence>
<dbReference type="EMBL" id="FOES01000001">
    <property type="protein sequence ID" value="SEP57836.1"/>
    <property type="molecule type" value="Genomic_DNA"/>
</dbReference>
<dbReference type="InterPro" id="IPR046865">
    <property type="entry name" value="FapA_b_solenoid"/>
</dbReference>
<feature type="coiled-coil region" evidence="1">
    <location>
        <begin position="350"/>
        <end position="404"/>
    </location>
</feature>
<dbReference type="RefSeq" id="WP_175614616.1">
    <property type="nucleotide sequence ID" value="NZ_CAESCL010000004.1"/>
</dbReference>
<proteinExistence type="predicted"/>
<dbReference type="Pfam" id="PF20250">
    <property type="entry name" value="FapA_N"/>
    <property type="match status" value="1"/>
</dbReference>
<organism evidence="3 4">
    <name type="scientific">Piscibacillus halophilus</name>
    <dbReference type="NCBI Taxonomy" id="571933"/>
    <lineage>
        <taxon>Bacteria</taxon>
        <taxon>Bacillati</taxon>
        <taxon>Bacillota</taxon>
        <taxon>Bacilli</taxon>
        <taxon>Bacillales</taxon>
        <taxon>Bacillaceae</taxon>
        <taxon>Piscibacillus</taxon>
    </lineage>
</organism>
<gene>
    <name evidence="3" type="ORF">SAMN05216362_101159</name>
</gene>
<evidence type="ECO:0000313" key="4">
    <source>
        <dbReference type="Proteomes" id="UP000199427"/>
    </source>
</evidence>
<feature type="domain" description="Flagellar Assembly Protein A N-terminal region" evidence="2">
    <location>
        <begin position="8"/>
        <end position="182"/>
    </location>
</feature>
<dbReference type="InterPro" id="IPR046866">
    <property type="entry name" value="FapA_N"/>
</dbReference>
<name>A0A1H8Z0G4_9BACI</name>
<keyword evidence="1" id="KW-0175">Coiled coil</keyword>
<dbReference type="AlphaFoldDB" id="A0A1H8Z0G4"/>
<dbReference type="STRING" id="571933.SAMN05216362_101159"/>
<dbReference type="Proteomes" id="UP000199427">
    <property type="component" value="Unassembled WGS sequence"/>
</dbReference>
<evidence type="ECO:0000313" key="3">
    <source>
        <dbReference type="EMBL" id="SEP57836.1"/>
    </source>
</evidence>
<protein>
    <recommendedName>
        <fullName evidence="2">Flagellar Assembly Protein A N-terminal region domain-containing protein</fullName>
    </recommendedName>
</protein>
<reference evidence="3 4" key="1">
    <citation type="submission" date="2016-10" db="EMBL/GenBank/DDBJ databases">
        <authorList>
            <person name="de Groot N.N."/>
        </authorList>
    </citation>
    <scope>NUCLEOTIDE SEQUENCE [LARGE SCALE GENOMIC DNA]</scope>
    <source>
        <strain evidence="3 4">DSM 21633</strain>
    </source>
</reference>
<dbReference type="Pfam" id="PF03961">
    <property type="entry name" value="FapA"/>
    <property type="match status" value="1"/>
</dbReference>
<sequence length="463" mass="51718">MDLKKIFNITTSDQYLYAYLHLVNRSEWESSHEPSDVLINELIKFLHHHKIQYGIKQDVLHSIIKNIDEVQFPVLIAEGMPPVNGVDGSVEFKVDHSVRMELNKREQIDFKNVMKIPTVEPGEIIAVIHDPTIGQAGKNVYGEVLKPKEGVSISLAAGENTTYVEEEQAIYASNFGQVSLINQEIKVLPLYEVSSTLDLKTGSIDFNGSVLIKGDVPEGFKVDAKGDITIEGLVEGANITAGGSIYIREGITAIGKGAIKAGVDLTTNHINQGYVYAGRHIRVEQSIIHSNVSAGASISCQKGHVIGGTVSAGNSISCQDIGNRMHTPTQVFLGESKTSREHRVNTDIEYEKLKSEVSKLTQLGQLLKRKQQQEGLSNKEKLTLEKQTQLLVEKQLKLQELSKEYEAFDQYYDLSEFMKLTIHGTLYPNTEMFSGKYSKKFNRIQQKVVVLFKENDFYTEPID</sequence>
<dbReference type="InterPro" id="IPR005646">
    <property type="entry name" value="FapA"/>
</dbReference>
<dbReference type="PANTHER" id="PTHR38032">
    <property type="entry name" value="POLYMERASE-RELATED"/>
    <property type="match status" value="1"/>
</dbReference>
<dbReference type="PANTHER" id="PTHR38032:SF1">
    <property type="entry name" value="RNA-BINDING PROTEIN KHPB N-TERMINAL DOMAIN-CONTAINING PROTEIN"/>
    <property type="match status" value="1"/>
</dbReference>
<keyword evidence="4" id="KW-1185">Reference proteome</keyword>
<evidence type="ECO:0000256" key="1">
    <source>
        <dbReference type="SAM" id="Coils"/>
    </source>
</evidence>
<accession>A0A1H8Z0G4</accession>